<dbReference type="AlphaFoldDB" id="A0A917MGP1"/>
<organism evidence="3 4">
    <name type="scientific">Alsobacter metallidurans</name>
    <dbReference type="NCBI Taxonomy" id="340221"/>
    <lineage>
        <taxon>Bacteria</taxon>
        <taxon>Pseudomonadati</taxon>
        <taxon>Pseudomonadota</taxon>
        <taxon>Alphaproteobacteria</taxon>
        <taxon>Hyphomicrobiales</taxon>
        <taxon>Alsobacteraceae</taxon>
        <taxon>Alsobacter</taxon>
    </lineage>
</organism>
<sequence>MTDSAARPSPAHAATPARGVHHRPMRPLEALAGEAAGSRTPLVRELNAAADYLRFLRQEVARLGADEIAKDRIPATIRELDCIIEGTERSSQSIMGAAEEVVAAAGAMDSVAYKAFVGEKMTAIFVACAFQDLARQRAQRIRSTMQTLERRLSRLATMVHTRTTPDLIDYAPIGADGFEPIGPAAPGEGNDQQRVDEIFDDLNDIAWK</sequence>
<dbReference type="Proteomes" id="UP000603912">
    <property type="component" value="Unassembled WGS sequence"/>
</dbReference>
<keyword evidence="1" id="KW-0175">Coiled coil</keyword>
<evidence type="ECO:0000256" key="2">
    <source>
        <dbReference type="SAM" id="MobiDB-lite"/>
    </source>
</evidence>
<comment type="caution">
    <text evidence="3">The sequence shown here is derived from an EMBL/GenBank/DDBJ whole genome shotgun (WGS) entry which is preliminary data.</text>
</comment>
<dbReference type="EMBL" id="BMES01000001">
    <property type="protein sequence ID" value="GGH11688.1"/>
    <property type="molecule type" value="Genomic_DNA"/>
</dbReference>
<accession>A0A917MGP1</accession>
<gene>
    <name evidence="3" type="ORF">GCM10007036_08910</name>
</gene>
<evidence type="ECO:0008006" key="5">
    <source>
        <dbReference type="Google" id="ProtNLM"/>
    </source>
</evidence>
<keyword evidence="4" id="KW-1185">Reference proteome</keyword>
<dbReference type="SUPFAM" id="SSF75708">
    <property type="entry name" value="Chemotaxis phosphatase CheZ"/>
    <property type="match status" value="1"/>
</dbReference>
<protein>
    <recommendedName>
        <fullName evidence="5">Chemotaxis protein CheZ</fullName>
    </recommendedName>
</protein>
<feature type="coiled-coil region" evidence="1">
    <location>
        <begin position="131"/>
        <end position="158"/>
    </location>
</feature>
<evidence type="ECO:0000313" key="4">
    <source>
        <dbReference type="Proteomes" id="UP000603912"/>
    </source>
</evidence>
<feature type="region of interest" description="Disordered" evidence="2">
    <location>
        <begin position="1"/>
        <end position="24"/>
    </location>
</feature>
<proteinExistence type="predicted"/>
<evidence type="ECO:0000313" key="3">
    <source>
        <dbReference type="EMBL" id="GGH11688.1"/>
    </source>
</evidence>
<dbReference type="Gene3D" id="1.10.287.500">
    <property type="entry name" value="Helix hairpin bin"/>
    <property type="match status" value="1"/>
</dbReference>
<reference evidence="3" key="2">
    <citation type="submission" date="2020-09" db="EMBL/GenBank/DDBJ databases">
        <authorList>
            <person name="Sun Q."/>
            <person name="Zhou Y."/>
        </authorList>
    </citation>
    <scope>NUCLEOTIDE SEQUENCE</scope>
    <source>
        <strain evidence="3">CGMCC 1.12214</strain>
    </source>
</reference>
<evidence type="ECO:0000256" key="1">
    <source>
        <dbReference type="SAM" id="Coils"/>
    </source>
</evidence>
<dbReference type="RefSeq" id="WP_188516499.1">
    <property type="nucleotide sequence ID" value="NZ_BMES01000001.1"/>
</dbReference>
<name>A0A917MGP1_9HYPH</name>
<reference evidence="3" key="1">
    <citation type="journal article" date="2014" name="Int. J. Syst. Evol. Microbiol.">
        <title>Complete genome sequence of Corynebacterium casei LMG S-19264T (=DSM 44701T), isolated from a smear-ripened cheese.</title>
        <authorList>
            <consortium name="US DOE Joint Genome Institute (JGI-PGF)"/>
            <person name="Walter F."/>
            <person name="Albersmeier A."/>
            <person name="Kalinowski J."/>
            <person name="Ruckert C."/>
        </authorList>
    </citation>
    <scope>NUCLEOTIDE SEQUENCE</scope>
    <source>
        <strain evidence="3">CGMCC 1.12214</strain>
    </source>
</reference>